<evidence type="ECO:0000256" key="4">
    <source>
        <dbReference type="ARBA" id="ARBA00022989"/>
    </source>
</evidence>
<keyword evidence="9" id="KW-1185">Reference proteome</keyword>
<dbReference type="CDD" id="cd01444">
    <property type="entry name" value="GlpE_ST"/>
    <property type="match status" value="1"/>
</dbReference>
<dbReference type="EMBL" id="JANFQO010000007">
    <property type="protein sequence ID" value="MCQ4164992.1"/>
    <property type="molecule type" value="Genomic_DNA"/>
</dbReference>
<evidence type="ECO:0000259" key="7">
    <source>
        <dbReference type="PROSITE" id="PS50206"/>
    </source>
</evidence>
<keyword evidence="4 6" id="KW-1133">Transmembrane helix</keyword>
<comment type="caution">
    <text evidence="8">The sequence shown here is derived from an EMBL/GenBank/DDBJ whole genome shotgun (WGS) entry which is preliminary data.</text>
</comment>
<accession>A0ABT1QRQ8</accession>
<keyword evidence="2" id="KW-1003">Cell membrane</keyword>
<dbReference type="PANTHER" id="PTHR42709">
    <property type="entry name" value="ALKALINE PHOSPHATASE LIKE PROTEIN"/>
    <property type="match status" value="1"/>
</dbReference>
<gene>
    <name evidence="8" type="ORF">NM961_09750</name>
</gene>
<feature type="transmembrane region" description="Helical" evidence="6">
    <location>
        <begin position="174"/>
        <end position="192"/>
    </location>
</feature>
<dbReference type="SMART" id="SM00450">
    <property type="entry name" value="RHOD"/>
    <property type="match status" value="1"/>
</dbReference>
<feature type="transmembrane region" description="Helical" evidence="6">
    <location>
        <begin position="135"/>
        <end position="154"/>
    </location>
</feature>
<evidence type="ECO:0000313" key="9">
    <source>
        <dbReference type="Proteomes" id="UP001165498"/>
    </source>
</evidence>
<evidence type="ECO:0000256" key="3">
    <source>
        <dbReference type="ARBA" id="ARBA00022692"/>
    </source>
</evidence>
<sequence length="306" mass="32463">MRSFITLIELHGLPLVFLCVLLEQGGLPLPAYPVLLVAAALSAATLGGPLQVLAVAAVAALLADLAWYLAGRRYGSRVLRTVCRLSLSPDSCVRQTQSLYTRWGAPSLSFAKFVPGFASLATALAGSTRTPLGSFLLFDGMGALLWAGVAVLLGVTFRNAIDEVVGVIADLGRWGTLLVLSLLAVYVLTRWWKRRLLLRELRMARIGVAELAALLAGPAPPLVLDVRPPEQQRSGRIPGAVPVDLDACDAPAGLAAGREVVIYCACPNEASAAVVARRLQRQGLARVRPLYGGIDAWIAAGQRLES</sequence>
<dbReference type="Proteomes" id="UP001165498">
    <property type="component" value="Unassembled WGS sequence"/>
</dbReference>
<keyword evidence="3 6" id="KW-0812">Transmembrane</keyword>
<dbReference type="RefSeq" id="WP_255914035.1">
    <property type="nucleotide sequence ID" value="NZ_JANFQO010000007.1"/>
</dbReference>
<keyword evidence="5 6" id="KW-0472">Membrane</keyword>
<protein>
    <submittedName>
        <fullName evidence="8">DedA family protein/thiosulfate sulfurtransferase GlpE</fullName>
    </submittedName>
</protein>
<organism evidence="8 9">
    <name type="scientific">Tahibacter harae</name>
    <dbReference type="NCBI Taxonomy" id="2963937"/>
    <lineage>
        <taxon>Bacteria</taxon>
        <taxon>Pseudomonadati</taxon>
        <taxon>Pseudomonadota</taxon>
        <taxon>Gammaproteobacteria</taxon>
        <taxon>Lysobacterales</taxon>
        <taxon>Rhodanobacteraceae</taxon>
        <taxon>Tahibacter</taxon>
    </lineage>
</organism>
<dbReference type="Pfam" id="PF09335">
    <property type="entry name" value="VTT_dom"/>
    <property type="match status" value="1"/>
</dbReference>
<evidence type="ECO:0000256" key="5">
    <source>
        <dbReference type="ARBA" id="ARBA00023136"/>
    </source>
</evidence>
<dbReference type="PANTHER" id="PTHR42709:SF6">
    <property type="entry name" value="UNDECAPRENYL PHOSPHATE TRANSPORTER A"/>
    <property type="match status" value="1"/>
</dbReference>
<name>A0ABT1QRQ8_9GAMM</name>
<feature type="transmembrane region" description="Helical" evidence="6">
    <location>
        <begin position="49"/>
        <end position="70"/>
    </location>
</feature>
<dbReference type="InterPro" id="IPR051311">
    <property type="entry name" value="DedA_domain"/>
</dbReference>
<dbReference type="PROSITE" id="PS50206">
    <property type="entry name" value="RHODANESE_3"/>
    <property type="match status" value="1"/>
</dbReference>
<dbReference type="InterPro" id="IPR036873">
    <property type="entry name" value="Rhodanese-like_dom_sf"/>
</dbReference>
<dbReference type="Pfam" id="PF00581">
    <property type="entry name" value="Rhodanese"/>
    <property type="match status" value="1"/>
</dbReference>
<dbReference type="SUPFAM" id="SSF52821">
    <property type="entry name" value="Rhodanese/Cell cycle control phosphatase"/>
    <property type="match status" value="1"/>
</dbReference>
<feature type="domain" description="Rhodanese" evidence="7">
    <location>
        <begin position="217"/>
        <end position="306"/>
    </location>
</feature>
<proteinExistence type="predicted"/>
<dbReference type="InterPro" id="IPR023695">
    <property type="entry name" value="Thiosulf_sulfurTrfase"/>
</dbReference>
<comment type="subcellular location">
    <subcellularLocation>
        <location evidence="1">Cell membrane</location>
        <topology evidence="1">Multi-pass membrane protein</topology>
    </subcellularLocation>
</comment>
<evidence type="ECO:0000313" key="8">
    <source>
        <dbReference type="EMBL" id="MCQ4164992.1"/>
    </source>
</evidence>
<dbReference type="Gene3D" id="3.40.250.10">
    <property type="entry name" value="Rhodanese-like domain"/>
    <property type="match status" value="1"/>
</dbReference>
<evidence type="ECO:0000256" key="2">
    <source>
        <dbReference type="ARBA" id="ARBA00022475"/>
    </source>
</evidence>
<dbReference type="InterPro" id="IPR001763">
    <property type="entry name" value="Rhodanese-like_dom"/>
</dbReference>
<dbReference type="InterPro" id="IPR032816">
    <property type="entry name" value="VTT_dom"/>
</dbReference>
<evidence type="ECO:0000256" key="6">
    <source>
        <dbReference type="SAM" id="Phobius"/>
    </source>
</evidence>
<evidence type="ECO:0000256" key="1">
    <source>
        <dbReference type="ARBA" id="ARBA00004651"/>
    </source>
</evidence>
<reference evidence="8" key="1">
    <citation type="submission" date="2022-07" db="EMBL/GenBank/DDBJ databases">
        <title>Tahibacter sp., a new gammaproteobacterium isolated from the silt sample collected at pig farm.</title>
        <authorList>
            <person name="Chen H."/>
        </authorList>
    </citation>
    <scope>NUCLEOTIDE SEQUENCE</scope>
    <source>
        <strain evidence="8">P2K</strain>
    </source>
</reference>